<accession>A0A7Y9I2D5</accession>
<name>A0A7Y9I2D5_9ACTN</name>
<organism evidence="3 4">
    <name type="scientific">Microlunatus parietis</name>
    <dbReference type="NCBI Taxonomy" id="682979"/>
    <lineage>
        <taxon>Bacteria</taxon>
        <taxon>Bacillati</taxon>
        <taxon>Actinomycetota</taxon>
        <taxon>Actinomycetes</taxon>
        <taxon>Propionibacteriales</taxon>
        <taxon>Propionibacteriaceae</taxon>
        <taxon>Microlunatus</taxon>
    </lineage>
</organism>
<gene>
    <name evidence="3" type="ORF">BKA15_000114</name>
</gene>
<dbReference type="RefSeq" id="WP_179747662.1">
    <property type="nucleotide sequence ID" value="NZ_JACCBU010000001.1"/>
</dbReference>
<reference evidence="3 4" key="1">
    <citation type="submission" date="2020-07" db="EMBL/GenBank/DDBJ databases">
        <title>Sequencing the genomes of 1000 actinobacteria strains.</title>
        <authorList>
            <person name="Klenk H.-P."/>
        </authorList>
    </citation>
    <scope>NUCLEOTIDE SEQUENCE [LARGE SCALE GENOMIC DNA]</scope>
    <source>
        <strain evidence="3 4">DSM 22083</strain>
    </source>
</reference>
<feature type="transmembrane region" description="Helical" evidence="1">
    <location>
        <begin position="87"/>
        <end position="104"/>
    </location>
</feature>
<feature type="transmembrane region" description="Helical" evidence="1">
    <location>
        <begin position="31"/>
        <end position="49"/>
    </location>
</feature>
<evidence type="ECO:0000259" key="2">
    <source>
        <dbReference type="Pfam" id="PF03779"/>
    </source>
</evidence>
<sequence>MRKWNRWQDWAAVVIGVYAFLSPIWTQTTMMATTSMIILGVLLAANALWSLAMPGAIASEYVHAGLGLLMFVSPWVLGFAGVMPMALTAWIAGLLALATGIWAIPYSMRAHHDRTVPQG</sequence>
<keyword evidence="1" id="KW-1133">Transmembrane helix</keyword>
<evidence type="ECO:0000256" key="1">
    <source>
        <dbReference type="SAM" id="Phobius"/>
    </source>
</evidence>
<dbReference type="AlphaFoldDB" id="A0A7Y9I2D5"/>
<dbReference type="InterPro" id="IPR005530">
    <property type="entry name" value="SPW"/>
</dbReference>
<feature type="domain" description="SPW repeat-containing integral membrane" evidence="2">
    <location>
        <begin position="7"/>
        <end position="100"/>
    </location>
</feature>
<feature type="transmembrane region" description="Helical" evidence="1">
    <location>
        <begin position="7"/>
        <end position="25"/>
    </location>
</feature>
<keyword evidence="1" id="KW-0812">Transmembrane</keyword>
<keyword evidence="4" id="KW-1185">Reference proteome</keyword>
<evidence type="ECO:0000313" key="4">
    <source>
        <dbReference type="Proteomes" id="UP000569914"/>
    </source>
</evidence>
<dbReference type="Proteomes" id="UP000569914">
    <property type="component" value="Unassembled WGS sequence"/>
</dbReference>
<evidence type="ECO:0000313" key="3">
    <source>
        <dbReference type="EMBL" id="NYE68785.1"/>
    </source>
</evidence>
<proteinExistence type="predicted"/>
<feature type="transmembrane region" description="Helical" evidence="1">
    <location>
        <begin position="61"/>
        <end position="81"/>
    </location>
</feature>
<comment type="caution">
    <text evidence="3">The sequence shown here is derived from an EMBL/GenBank/DDBJ whole genome shotgun (WGS) entry which is preliminary data.</text>
</comment>
<dbReference type="EMBL" id="JACCBU010000001">
    <property type="protein sequence ID" value="NYE68785.1"/>
    <property type="molecule type" value="Genomic_DNA"/>
</dbReference>
<dbReference type="Pfam" id="PF03779">
    <property type="entry name" value="SPW"/>
    <property type="match status" value="1"/>
</dbReference>
<protein>
    <recommendedName>
        <fullName evidence="2">SPW repeat-containing integral membrane domain-containing protein</fullName>
    </recommendedName>
</protein>
<keyword evidence="1" id="KW-0472">Membrane</keyword>